<evidence type="ECO:0000313" key="3">
    <source>
        <dbReference type="EMBL" id="MFC5728674.1"/>
    </source>
</evidence>
<dbReference type="EMBL" id="JBHSNS010000002">
    <property type="protein sequence ID" value="MFC5728674.1"/>
    <property type="molecule type" value="Genomic_DNA"/>
</dbReference>
<keyword evidence="2" id="KW-0812">Transmembrane</keyword>
<organism evidence="3 4">
    <name type="scientific">Nocardioides vastitatis</name>
    <dbReference type="NCBI Taxonomy" id="2568655"/>
    <lineage>
        <taxon>Bacteria</taxon>
        <taxon>Bacillati</taxon>
        <taxon>Actinomycetota</taxon>
        <taxon>Actinomycetes</taxon>
        <taxon>Propionibacteriales</taxon>
        <taxon>Nocardioidaceae</taxon>
        <taxon>Nocardioides</taxon>
    </lineage>
</organism>
<sequence length="210" mass="21816">MDTDLLTERLHHLCDAAPVPPTAPADDVRRGRRRLRRNRVLAIAGTATAVAVLAGAGFAATGSTSTADRTAEPPVAGQPVPERSVPQGEIDEAQLAEILTGLAEQAEAEAGASLTLDKLQAMVDVVKANPSNPTMRRVAIDGARSWRSAGAAGCPANWTCKDVAVEGASRARWAASGAVWQLVVDFPSGVVILTGNAASERAADLAYRTD</sequence>
<accession>A0ABW0ZGE4</accession>
<name>A0ABW0ZGE4_9ACTN</name>
<evidence type="ECO:0000256" key="2">
    <source>
        <dbReference type="SAM" id="Phobius"/>
    </source>
</evidence>
<keyword evidence="2" id="KW-0472">Membrane</keyword>
<comment type="caution">
    <text evidence="3">The sequence shown here is derived from an EMBL/GenBank/DDBJ whole genome shotgun (WGS) entry which is preliminary data.</text>
</comment>
<feature type="region of interest" description="Disordered" evidence="1">
    <location>
        <begin position="62"/>
        <end position="85"/>
    </location>
</feature>
<protein>
    <submittedName>
        <fullName evidence="3">Uncharacterized protein</fullName>
    </submittedName>
</protein>
<feature type="transmembrane region" description="Helical" evidence="2">
    <location>
        <begin position="40"/>
        <end position="60"/>
    </location>
</feature>
<proteinExistence type="predicted"/>
<keyword evidence="2" id="KW-1133">Transmembrane helix</keyword>
<evidence type="ECO:0000313" key="4">
    <source>
        <dbReference type="Proteomes" id="UP001596072"/>
    </source>
</evidence>
<evidence type="ECO:0000256" key="1">
    <source>
        <dbReference type="SAM" id="MobiDB-lite"/>
    </source>
</evidence>
<reference evidence="4" key="1">
    <citation type="journal article" date="2019" name="Int. J. Syst. Evol. Microbiol.">
        <title>The Global Catalogue of Microorganisms (GCM) 10K type strain sequencing project: providing services to taxonomists for standard genome sequencing and annotation.</title>
        <authorList>
            <consortium name="The Broad Institute Genomics Platform"/>
            <consortium name="The Broad Institute Genome Sequencing Center for Infectious Disease"/>
            <person name="Wu L."/>
            <person name="Ma J."/>
        </authorList>
    </citation>
    <scope>NUCLEOTIDE SEQUENCE [LARGE SCALE GENOMIC DNA]</scope>
    <source>
        <strain evidence="4">YIM 94188</strain>
    </source>
</reference>
<gene>
    <name evidence="3" type="ORF">ACFPQB_07065</name>
</gene>
<dbReference type="RefSeq" id="WP_136436448.1">
    <property type="nucleotide sequence ID" value="NZ_JBHSNS010000002.1"/>
</dbReference>
<keyword evidence="4" id="KW-1185">Reference proteome</keyword>
<dbReference type="Proteomes" id="UP001596072">
    <property type="component" value="Unassembled WGS sequence"/>
</dbReference>